<protein>
    <submittedName>
        <fullName evidence="1">Uncharacterized protein</fullName>
    </submittedName>
</protein>
<comment type="caution">
    <text evidence="1">The sequence shown here is derived from an EMBL/GenBank/DDBJ whole genome shotgun (WGS) entry which is preliminary data.</text>
</comment>
<reference evidence="1 2" key="1">
    <citation type="journal article" date="2022" name="DNA Res.">
        <title>Chromosomal-level genome assembly of the orchid tree Bauhinia variegata (Leguminosae; Cercidoideae) supports the allotetraploid origin hypothesis of Bauhinia.</title>
        <authorList>
            <person name="Zhong Y."/>
            <person name="Chen Y."/>
            <person name="Zheng D."/>
            <person name="Pang J."/>
            <person name="Liu Y."/>
            <person name="Luo S."/>
            <person name="Meng S."/>
            <person name="Qian L."/>
            <person name="Wei D."/>
            <person name="Dai S."/>
            <person name="Zhou R."/>
        </authorList>
    </citation>
    <scope>NUCLEOTIDE SEQUENCE [LARGE SCALE GENOMIC DNA]</scope>
    <source>
        <strain evidence="1">BV-YZ2020</strain>
    </source>
</reference>
<dbReference type="EMBL" id="CM039427">
    <property type="protein sequence ID" value="KAI4354853.1"/>
    <property type="molecule type" value="Genomic_DNA"/>
</dbReference>
<name>A0ACB9Q251_BAUVA</name>
<dbReference type="Proteomes" id="UP000828941">
    <property type="component" value="Chromosome 2"/>
</dbReference>
<accession>A0ACB9Q251</accession>
<evidence type="ECO:0000313" key="2">
    <source>
        <dbReference type="Proteomes" id="UP000828941"/>
    </source>
</evidence>
<gene>
    <name evidence="1" type="ORF">L6164_003683</name>
</gene>
<evidence type="ECO:0000313" key="1">
    <source>
        <dbReference type="EMBL" id="KAI4354853.1"/>
    </source>
</evidence>
<proteinExistence type="predicted"/>
<organism evidence="1 2">
    <name type="scientific">Bauhinia variegata</name>
    <name type="common">Purple orchid tree</name>
    <name type="synonym">Phanera variegata</name>
    <dbReference type="NCBI Taxonomy" id="167791"/>
    <lineage>
        <taxon>Eukaryota</taxon>
        <taxon>Viridiplantae</taxon>
        <taxon>Streptophyta</taxon>
        <taxon>Embryophyta</taxon>
        <taxon>Tracheophyta</taxon>
        <taxon>Spermatophyta</taxon>
        <taxon>Magnoliopsida</taxon>
        <taxon>eudicotyledons</taxon>
        <taxon>Gunneridae</taxon>
        <taxon>Pentapetalae</taxon>
        <taxon>rosids</taxon>
        <taxon>fabids</taxon>
        <taxon>Fabales</taxon>
        <taxon>Fabaceae</taxon>
        <taxon>Cercidoideae</taxon>
        <taxon>Cercideae</taxon>
        <taxon>Bauhiniinae</taxon>
        <taxon>Bauhinia</taxon>
    </lineage>
</organism>
<keyword evidence="2" id="KW-1185">Reference proteome</keyword>
<sequence>MGSIVAGTYLGNGVSLFFSCVVGADTCSKVPLDLNAAYFKLYRLNDKLVCKEMNLIIYFGFLNLSTSTFGQSKDYIFFLQNSPLGVTNMISCGLFSSSQHKEAFN</sequence>